<sequence length="811" mass="92020">MTIFQQNEGRRSERYCVRPSIIIGLGGTGTEICLKLKKLLAEKAGNDFPLVKFLIFDTDVMDIMGVKTNAASETVAHNQIKSTFTPNEFYHLTVRDVEGIIKNAEKHPHIFSWFPKNLELKDISNGANQVRIIGRLALYWNISQVIDAIGRVKKEVSSIKNKTAASERGYDVQEGLSVYIMSSLCGGSGSGMFLDMGYIVQNLIENCEINSYSVMPSIFQIEQQSSIDANAYAALKELDYLMSEQNFTLDMGPQYEPRTFKTRPFDRCYLIDSWTESSLHIEGVDCLSEIAANVAFYDFMTVAGKRHRSVIDNVKYKLGNKICERSSAYSSFGLSSVFFDGAKVKKSCAAILAEEFSSKFIKICDKKSVKNSVNEFVRLNKLNEEVTDDVITYMRSDGRAPVKIFKNPSEFDVFSMDQMLAEIQKWYSEIKNIYMPEKYKLMDQNLEKLSAAVVKNIEKEIENILSGRELGINYAEQFLSSLDISLRAFSDMLAAEAQKIRDQKKQLMIAIKVNKVTELLGSFLSYIIYRSKITEARDELIYEMVKDVNFDIEIYIRELAISFYNRVCARISEISAAQVGSLKNFIGACEKEFEKKARELLNPRSNAEILTEKRIKGSAADVQKIYEKYCPENIDEVINKFLSTVSGPVNMWNISKKEEMSSKIFEYCQSFFAPIDDVSLLRLIVDDGSAPDVIDDLMRSAAPMWSYSTVEMPSGTQIDEIAIVSIIEECRAEFTKYLRDQNKAVFNPSIDNHKISVMRFRHGLPLFALPSLKRDLKPAYEMFKTGASPNTPVKPLHIDEKYADLPEIVLS</sequence>
<comment type="caution">
    <text evidence="1">The sequence shown here is derived from an EMBL/GenBank/DDBJ whole genome shotgun (WGS) entry which is preliminary data.</text>
</comment>
<evidence type="ECO:0000313" key="1">
    <source>
        <dbReference type="EMBL" id="OGM01532.1"/>
    </source>
</evidence>
<dbReference type="InterPro" id="IPR025904">
    <property type="entry name" value="Tubulin-like"/>
</dbReference>
<accession>A0A1F7WFC4</accession>
<protein>
    <submittedName>
        <fullName evidence="1">Uncharacterized protein</fullName>
    </submittedName>
</protein>
<dbReference type="EMBL" id="MGFH01000234">
    <property type="protein sequence ID" value="OGM01532.1"/>
    <property type="molecule type" value="Genomic_DNA"/>
</dbReference>
<name>A0A1F7WFC4_9BACT</name>
<gene>
    <name evidence="1" type="ORF">A2008_00210</name>
</gene>
<dbReference type="STRING" id="1817813.A2008_00210"/>
<reference evidence="1 2" key="1">
    <citation type="journal article" date="2016" name="Nat. Commun.">
        <title>Thousands of microbial genomes shed light on interconnected biogeochemical processes in an aquifer system.</title>
        <authorList>
            <person name="Anantharaman K."/>
            <person name="Brown C.T."/>
            <person name="Hug L.A."/>
            <person name="Sharon I."/>
            <person name="Castelle C.J."/>
            <person name="Probst A.J."/>
            <person name="Thomas B.C."/>
            <person name="Singh A."/>
            <person name="Wilkins M.J."/>
            <person name="Karaoz U."/>
            <person name="Brodie E.L."/>
            <person name="Williams K.H."/>
            <person name="Hubbard S.S."/>
            <person name="Banfield J.F."/>
        </authorList>
    </citation>
    <scope>NUCLEOTIDE SEQUENCE [LARGE SCALE GENOMIC DNA]</scope>
</reference>
<evidence type="ECO:0000313" key="2">
    <source>
        <dbReference type="Proteomes" id="UP000178735"/>
    </source>
</evidence>
<organism evidence="1 2">
    <name type="scientific">Candidatus Wallbacteria bacterium GWC2_49_35</name>
    <dbReference type="NCBI Taxonomy" id="1817813"/>
    <lineage>
        <taxon>Bacteria</taxon>
        <taxon>Candidatus Walliibacteriota</taxon>
    </lineage>
</organism>
<dbReference type="AlphaFoldDB" id="A0A1F7WFC4"/>
<dbReference type="Proteomes" id="UP000178735">
    <property type="component" value="Unassembled WGS sequence"/>
</dbReference>
<dbReference type="Pfam" id="PF13809">
    <property type="entry name" value="Tubulin_2"/>
    <property type="match status" value="1"/>
</dbReference>
<dbReference type="SUPFAM" id="SSF52490">
    <property type="entry name" value="Tubulin nucleotide-binding domain-like"/>
    <property type="match status" value="1"/>
</dbReference>
<dbReference type="Gene3D" id="3.40.50.1440">
    <property type="entry name" value="Tubulin/FtsZ, GTPase domain"/>
    <property type="match status" value="1"/>
</dbReference>
<dbReference type="InterPro" id="IPR036525">
    <property type="entry name" value="Tubulin/FtsZ_GTPase_sf"/>
</dbReference>
<proteinExistence type="predicted"/>